<keyword evidence="3" id="KW-1185">Reference proteome</keyword>
<sequence>MRVTEPEMDQNLRDAIRMVINELTSSSGEVSQWTLREITARYRNLYRIKDPFVLDYYINRYMSGLRSVYPLYINDAIERIMSNGYDRPVIVQYNGKYYETNITLKREDLDSIAIRVSQMMGKKISSGSPIAYGNLQNFRSIVTFGDDVTPFGSSLYLERRHVVADPEAMSSMKDPMVSAYLIMALENMRSIMIIGPDSPMKIAIIYHLIRMIGSEKKIAYIGENGRFDFPRNIVYMMPRERTVFSSEISRTDLINTALRQRPDFIVVNGLTARELPAAVQAITTGHPTLSSMDIDSIENFSSLFSDPSTGLSKDMISLFDVVIEIADNGEYVKAIYEYDRLEGQEVLYNVPFSADRKRKLVFSGYSGIFRRMSKVIGEDSFRQALENRMKELDGGA</sequence>
<name>Q9HJR6_THEAC</name>
<dbReference type="STRING" id="273075.gene:9572116"/>
<dbReference type="Gene3D" id="3.30.450.380">
    <property type="match status" value="1"/>
</dbReference>
<gene>
    <name evidence="2" type="ordered locus">Ta0901</name>
</gene>
<dbReference type="SUPFAM" id="SSF52540">
    <property type="entry name" value="P-loop containing nucleoside triphosphate hydrolases"/>
    <property type="match status" value="1"/>
</dbReference>
<dbReference type="InParanoid" id="Q9HJR6"/>
<reference evidence="2 3" key="1">
    <citation type="journal article" date="2000" name="Nature">
        <title>The genome sequence of the thermoacidophilic scavenger Thermoplasma acidophilum.</title>
        <authorList>
            <person name="Ruepp A."/>
            <person name="Graml W."/>
            <person name="Santos-Martinez M.L."/>
            <person name="Koretke K.K."/>
            <person name="Volker C."/>
            <person name="Mewes H.W."/>
            <person name="Frishman D."/>
            <person name="Stocker S."/>
            <person name="Lupas A.N."/>
            <person name="Baumeister W."/>
        </authorList>
    </citation>
    <scope>NUCLEOTIDE SEQUENCE [LARGE SCALE GENOMIC DNA]</scope>
    <source>
        <strain evidence="3">ATCC 25905 / DSM 1728 / JCM 9062 / NBRC 15155 / AMRC-C165</strain>
    </source>
</reference>
<dbReference type="KEGG" id="tac:Ta0901"/>
<dbReference type="Gene3D" id="3.40.50.300">
    <property type="entry name" value="P-loop containing nucleotide triphosphate hydrolases"/>
    <property type="match status" value="1"/>
</dbReference>
<dbReference type="PaxDb" id="273075-Ta0901"/>
<dbReference type="Proteomes" id="UP000001024">
    <property type="component" value="Chromosome"/>
</dbReference>
<organism evidence="2 3">
    <name type="scientific">Thermoplasma acidophilum (strain ATCC 25905 / DSM 1728 / JCM 9062 / NBRC 15155 / AMRC-C165)</name>
    <dbReference type="NCBI Taxonomy" id="273075"/>
    <lineage>
        <taxon>Archaea</taxon>
        <taxon>Methanobacteriati</taxon>
        <taxon>Thermoplasmatota</taxon>
        <taxon>Thermoplasmata</taxon>
        <taxon>Thermoplasmatales</taxon>
        <taxon>Thermoplasmataceae</taxon>
        <taxon>Thermoplasma</taxon>
    </lineage>
</organism>
<dbReference type="InterPro" id="IPR050921">
    <property type="entry name" value="T4SS_GSP_E_ATPase"/>
</dbReference>
<dbReference type="GO" id="GO:0016887">
    <property type="term" value="F:ATP hydrolysis activity"/>
    <property type="evidence" value="ECO:0007669"/>
    <property type="project" value="InterPro"/>
</dbReference>
<evidence type="ECO:0000256" key="1">
    <source>
        <dbReference type="ARBA" id="ARBA00006611"/>
    </source>
</evidence>
<dbReference type="EnsemblBacteria" id="CAC12030">
    <property type="protein sequence ID" value="CAC12030"/>
    <property type="gene ID" value="CAC12030"/>
</dbReference>
<dbReference type="PANTHER" id="PTHR30486">
    <property type="entry name" value="TWITCHING MOTILITY PROTEIN PILT"/>
    <property type="match status" value="1"/>
</dbReference>
<dbReference type="HOGENOM" id="CLU_695632_0_0_2"/>
<accession>Q9HJR6</accession>
<evidence type="ECO:0000313" key="2">
    <source>
        <dbReference type="EMBL" id="CAC12030.1"/>
    </source>
</evidence>
<dbReference type="EMBL" id="AL445065">
    <property type="protein sequence ID" value="CAC12030.1"/>
    <property type="molecule type" value="Genomic_DNA"/>
</dbReference>
<proteinExistence type="inferred from homology"/>
<protein>
    <submittedName>
        <fullName evidence="2">Export type III nucleotide binding protein (Vir B11) related protein</fullName>
    </submittedName>
</protein>
<evidence type="ECO:0000313" key="3">
    <source>
        <dbReference type="Proteomes" id="UP000001024"/>
    </source>
</evidence>
<dbReference type="eggNOG" id="arCOG01817">
    <property type="taxonomic scope" value="Archaea"/>
</dbReference>
<dbReference type="InterPro" id="IPR027417">
    <property type="entry name" value="P-loop_NTPase"/>
</dbReference>
<dbReference type="PANTHER" id="PTHR30486:SF6">
    <property type="entry name" value="TYPE IV PILUS RETRACTATION ATPASE PILT"/>
    <property type="match status" value="1"/>
</dbReference>
<dbReference type="AlphaFoldDB" id="Q9HJR6"/>
<comment type="similarity">
    <text evidence="1">Belongs to the GSP E family.</text>
</comment>